<evidence type="ECO:0000259" key="1">
    <source>
        <dbReference type="Pfam" id="PF06983"/>
    </source>
</evidence>
<dbReference type="InterPro" id="IPR009725">
    <property type="entry name" value="3_dmu_93_MTrfase"/>
</dbReference>
<organism evidence="2 3">
    <name type="scientific">Sphingomonas ursincola</name>
    <dbReference type="NCBI Taxonomy" id="56361"/>
    <lineage>
        <taxon>Bacteria</taxon>
        <taxon>Pseudomonadati</taxon>
        <taxon>Pseudomonadota</taxon>
        <taxon>Alphaproteobacteria</taxon>
        <taxon>Sphingomonadales</taxon>
        <taxon>Sphingomonadaceae</taxon>
        <taxon>Sphingomonas</taxon>
    </lineage>
</organism>
<dbReference type="Pfam" id="PF06983">
    <property type="entry name" value="3-dmu-9_3-mt"/>
    <property type="match status" value="1"/>
</dbReference>
<sequence>MSETAPKIAPCLWFDGAAEEAARFYTGLLPDSRIDRVVRAPSGNPSTAEGAVILVEFTLAGQAWVALNGGPGKPHGDAISFQIYTDDQAETDRLWDAIVTEGGAEIACSWCHDRWGVRWQIVPRRMMELLSDPDPARAKAAFDAMSAMVKIDIAAIEAAADAA</sequence>
<comment type="caution">
    <text evidence="2">The sequence shown here is derived from an EMBL/GenBank/DDBJ whole genome shotgun (WGS) entry which is preliminary data.</text>
</comment>
<keyword evidence="3" id="KW-1185">Reference proteome</keyword>
<feature type="domain" description="PhnB-like" evidence="1">
    <location>
        <begin position="7"/>
        <end position="122"/>
    </location>
</feature>
<evidence type="ECO:0000313" key="3">
    <source>
        <dbReference type="Proteomes" id="UP000589292"/>
    </source>
</evidence>
<reference evidence="2 3" key="1">
    <citation type="journal article" date="1994" name="Int. J. Syst. Bacteriol.">
        <title>Phylogenetic positions of novel aerobic, bacteriochlorophyll a-containing bacteria and description of Roseococcus thiosulfatophilus gen. nov., sp. nov., Erythromicrobium ramosum gen. nov., sp. nov., and Erythrobacter litoralis sp. nov.</title>
        <authorList>
            <person name="Yurkov V."/>
            <person name="Stackebrandt E."/>
            <person name="Holmes A."/>
            <person name="Fuerst J.A."/>
            <person name="Hugenholtz P."/>
            <person name="Golecki J."/>
            <person name="Gad'on N."/>
            <person name="Gorlenko V.M."/>
            <person name="Kompantseva E.I."/>
            <person name="Drews G."/>
        </authorList>
    </citation>
    <scope>NUCLEOTIDE SEQUENCE [LARGE SCALE GENOMIC DNA]</scope>
    <source>
        <strain evidence="2 3">KR-99</strain>
    </source>
</reference>
<dbReference type="AlphaFoldDB" id="A0A7V8RD97"/>
<dbReference type="Gene3D" id="3.10.180.10">
    <property type="entry name" value="2,3-Dihydroxybiphenyl 1,2-Dioxygenase, domain 1"/>
    <property type="match status" value="1"/>
</dbReference>
<dbReference type="RefSeq" id="WP_181267065.1">
    <property type="nucleotide sequence ID" value="NZ_BAAAGB010000001.1"/>
</dbReference>
<dbReference type="InterPro" id="IPR029068">
    <property type="entry name" value="Glyas_Bleomycin-R_OHBP_Dase"/>
</dbReference>
<protein>
    <submittedName>
        <fullName evidence="2">VOC family protein</fullName>
    </submittedName>
</protein>
<dbReference type="PIRSF" id="PIRSF021700">
    <property type="entry name" value="3_dmu_93_MTrfase"/>
    <property type="match status" value="1"/>
</dbReference>
<evidence type="ECO:0000313" key="2">
    <source>
        <dbReference type="EMBL" id="MBA1374115.1"/>
    </source>
</evidence>
<dbReference type="EMBL" id="VDES01000002">
    <property type="protein sequence ID" value="MBA1374115.1"/>
    <property type="molecule type" value="Genomic_DNA"/>
</dbReference>
<dbReference type="SUPFAM" id="SSF54593">
    <property type="entry name" value="Glyoxalase/Bleomycin resistance protein/Dihydroxybiphenyl dioxygenase"/>
    <property type="match status" value="1"/>
</dbReference>
<name>A0A7V8RD97_9SPHN</name>
<dbReference type="Proteomes" id="UP000589292">
    <property type="component" value="Unassembled WGS sequence"/>
</dbReference>
<dbReference type="CDD" id="cd06588">
    <property type="entry name" value="PhnB_like"/>
    <property type="match status" value="1"/>
</dbReference>
<dbReference type="InterPro" id="IPR028973">
    <property type="entry name" value="PhnB-like"/>
</dbReference>
<gene>
    <name evidence="2" type="ORF">FG486_07180</name>
</gene>
<dbReference type="PANTHER" id="PTHR33990">
    <property type="entry name" value="PROTEIN YJDN-RELATED"/>
    <property type="match status" value="1"/>
</dbReference>
<proteinExistence type="predicted"/>
<dbReference type="PANTHER" id="PTHR33990:SF2">
    <property type="entry name" value="PHNB-LIKE DOMAIN-CONTAINING PROTEIN"/>
    <property type="match status" value="1"/>
</dbReference>
<accession>A0A7V8RD97</accession>